<dbReference type="InterPro" id="IPR037522">
    <property type="entry name" value="HD_GYP_dom"/>
</dbReference>
<feature type="domain" description="HD-GYP" evidence="1">
    <location>
        <begin position="44"/>
        <end position="235"/>
    </location>
</feature>
<dbReference type="PANTHER" id="PTHR45228">
    <property type="entry name" value="CYCLIC DI-GMP PHOSPHODIESTERASE TM_0186-RELATED"/>
    <property type="match status" value="1"/>
</dbReference>
<dbReference type="AlphaFoldDB" id="A0A7C9TKR5"/>
<evidence type="ECO:0000313" key="2">
    <source>
        <dbReference type="EMBL" id="NDY90486.1"/>
    </source>
</evidence>
<dbReference type="Pfam" id="PF13487">
    <property type="entry name" value="HD_5"/>
    <property type="match status" value="1"/>
</dbReference>
<organism evidence="2 3">
    <name type="scientific">Ideonella livida</name>
    <dbReference type="NCBI Taxonomy" id="2707176"/>
    <lineage>
        <taxon>Bacteria</taxon>
        <taxon>Pseudomonadati</taxon>
        <taxon>Pseudomonadota</taxon>
        <taxon>Betaproteobacteria</taxon>
        <taxon>Burkholderiales</taxon>
        <taxon>Sphaerotilaceae</taxon>
        <taxon>Ideonella</taxon>
    </lineage>
</organism>
<gene>
    <name evidence="2" type="ORF">G3A44_04650</name>
</gene>
<dbReference type="GO" id="GO:0008081">
    <property type="term" value="F:phosphoric diester hydrolase activity"/>
    <property type="evidence" value="ECO:0007669"/>
    <property type="project" value="UniProtKB-ARBA"/>
</dbReference>
<dbReference type="PANTHER" id="PTHR45228:SF1">
    <property type="entry name" value="CYCLIC DI-GMP PHOSPHODIESTERASE TM_0186"/>
    <property type="match status" value="1"/>
</dbReference>
<comment type="caution">
    <text evidence="2">The sequence shown here is derived from an EMBL/GenBank/DDBJ whole genome shotgun (WGS) entry which is preliminary data.</text>
</comment>
<accession>A0A7C9TKR5</accession>
<dbReference type="Proteomes" id="UP000484255">
    <property type="component" value="Unassembled WGS sequence"/>
</dbReference>
<dbReference type="Gene3D" id="1.10.3210.10">
    <property type="entry name" value="Hypothetical protein af1432"/>
    <property type="match status" value="1"/>
</dbReference>
<evidence type="ECO:0000259" key="1">
    <source>
        <dbReference type="PROSITE" id="PS51832"/>
    </source>
</evidence>
<reference evidence="2 3" key="1">
    <citation type="submission" date="2020-02" db="EMBL/GenBank/DDBJ databases">
        <title>Ideonella bacterium strain TBM-1.</title>
        <authorList>
            <person name="Chen W.-M."/>
        </authorList>
    </citation>
    <scope>NUCLEOTIDE SEQUENCE [LARGE SCALE GENOMIC DNA]</scope>
    <source>
        <strain evidence="2 3">TBM-1</strain>
    </source>
</reference>
<dbReference type="InterPro" id="IPR052020">
    <property type="entry name" value="Cyclic_di-GMP/3'3'-cGAMP_PDE"/>
</dbReference>
<dbReference type="PROSITE" id="PS51832">
    <property type="entry name" value="HD_GYP"/>
    <property type="match status" value="1"/>
</dbReference>
<dbReference type="EMBL" id="JAAGOH010000004">
    <property type="protein sequence ID" value="NDY90486.1"/>
    <property type="molecule type" value="Genomic_DNA"/>
</dbReference>
<dbReference type="RefSeq" id="WP_163456349.1">
    <property type="nucleotide sequence ID" value="NZ_JAAGOH010000004.1"/>
</dbReference>
<name>A0A7C9TKR5_9BURK</name>
<dbReference type="InterPro" id="IPR003607">
    <property type="entry name" value="HD/PDEase_dom"/>
</dbReference>
<dbReference type="SUPFAM" id="SSF109604">
    <property type="entry name" value="HD-domain/PDEase-like"/>
    <property type="match status" value="1"/>
</dbReference>
<sequence length="247" mass="26101">MNALTGAGLPGRDGGYGDAATQAMGRLLVDFQRMQKERDQALVALQEAYQEKLQLAMATEVASEDRVAHLVRVGCVAERLALLAGVAAEPARCLRNAALFFGIGVQDVPLPDEGMAGSQALEAAAVPTGPRSLGLAARHPLELGTEVAYAWRERWDGAGLPEGLGGGAIPLSARLAAVANVLDGWTQPSRGGPMPGRLLWRDIDRLAGRQLDPSLVALTLAQGSALLDWMAQLSHQRPSLAELARNF</sequence>
<keyword evidence="3" id="KW-1185">Reference proteome</keyword>
<protein>
    <recommendedName>
        <fullName evidence="1">HD-GYP domain-containing protein</fullName>
    </recommendedName>
</protein>
<evidence type="ECO:0000313" key="3">
    <source>
        <dbReference type="Proteomes" id="UP000484255"/>
    </source>
</evidence>
<proteinExistence type="predicted"/>
<dbReference type="CDD" id="cd00077">
    <property type="entry name" value="HDc"/>
    <property type="match status" value="1"/>
</dbReference>